<dbReference type="FunFam" id="1.20.5.170:FF:000041">
    <property type="entry name" value="Cyclic AMP-dependent transcription factor ATF-6 beta"/>
    <property type="match status" value="1"/>
</dbReference>
<feature type="compositionally biased region" description="Polar residues" evidence="14">
    <location>
        <begin position="66"/>
        <end position="84"/>
    </location>
</feature>
<evidence type="ECO:0000256" key="14">
    <source>
        <dbReference type="SAM" id="MobiDB-lite"/>
    </source>
</evidence>
<feature type="compositionally biased region" description="Low complexity" evidence="14">
    <location>
        <begin position="46"/>
        <end position="61"/>
    </location>
</feature>
<feature type="region of interest" description="Disordered" evidence="14">
    <location>
        <begin position="429"/>
        <end position="451"/>
    </location>
</feature>
<reference evidence="17" key="1">
    <citation type="submission" date="2019-09" db="EMBL/GenBank/DDBJ databases">
        <title>Bird 10,000 Genomes (B10K) Project - Family phase.</title>
        <authorList>
            <person name="Zhang G."/>
        </authorList>
    </citation>
    <scope>NUCLEOTIDE SEQUENCE</scope>
    <source>
        <strain evidence="17">B10K-DU-025-06</strain>
        <tissue evidence="17">Mixed tissue sample</tissue>
    </source>
</reference>
<evidence type="ECO:0000256" key="15">
    <source>
        <dbReference type="SAM" id="Phobius"/>
    </source>
</evidence>
<dbReference type="GO" id="GO:0005789">
    <property type="term" value="C:endoplasmic reticulum membrane"/>
    <property type="evidence" value="ECO:0007669"/>
    <property type="project" value="UniProtKB-SubCell"/>
</dbReference>
<evidence type="ECO:0000256" key="12">
    <source>
        <dbReference type="ARBA" id="ARBA00023242"/>
    </source>
</evidence>
<evidence type="ECO:0000256" key="7">
    <source>
        <dbReference type="ARBA" id="ARBA00023015"/>
    </source>
</evidence>
<sequence length="604" mass="67229">ENDLYNFHFDLDLMSWDSDLWNITGHAFTDASVKTEPLSPATSNCSVPSPSSVDSPVQNVPDDVDFSSSSQMSPVSLYSKSCRSPASPEGDGGKKPAGSITSRSGMRDQRCSQTVSRPLIQPKPLLPAVPEAQANVGIPAKTIIIQTLPTLVPLPKHQPVVNVQPAPPKGQSVVLPQPTVVQLQASGVLSASQPVIAVTGGTTPLHKHTVNALPSAAGNGATTGKITVTKPLLQSTTPAMGLDVNVLRRQQRMIKNREAAFQSRKKKKEYMLGLEARLEAALMENEKLKKENSTLKRQLDEIVSENEKLKVPSPKRRTLCVMVILVFIMLNYGPMGAAVTFVGLLMVVLVLWIWSKVHGKSILRDFFMSSPPRYDRSVSDNKALMIVSEEPLLYISPPPPPCQPLINRTESLRLNHELRGWVHRHEVERTRSRKLSNNQQQKARVTQSSLNKKADSQLMAMPYTDTSLSRSSGNELQVYYASPRSYQDFFEAIRRREDTFYVVSFRRDHLLLPATTHNKTRRPKMSIVLPAVNINENVINGQDYEVMMQIDCEVMDTRILHIKSSSVPPYLRQQRRNHTDTFYSASPSVPETPHALRAIVKSLQ</sequence>
<evidence type="ECO:0000313" key="17">
    <source>
        <dbReference type="EMBL" id="NXD65995.1"/>
    </source>
</evidence>
<dbReference type="GO" id="GO:0000981">
    <property type="term" value="F:DNA-binding transcription factor activity, RNA polymerase II-specific"/>
    <property type="evidence" value="ECO:0007669"/>
    <property type="project" value="TreeGrafter"/>
</dbReference>
<dbReference type="SMART" id="SM00338">
    <property type="entry name" value="BRLZ"/>
    <property type="match status" value="1"/>
</dbReference>
<dbReference type="SUPFAM" id="SSF57959">
    <property type="entry name" value="Leucine zipper domain"/>
    <property type="match status" value="1"/>
</dbReference>
<dbReference type="Pfam" id="PF00170">
    <property type="entry name" value="bZIP_1"/>
    <property type="match status" value="1"/>
</dbReference>
<dbReference type="GO" id="GO:0000978">
    <property type="term" value="F:RNA polymerase II cis-regulatory region sequence-specific DNA binding"/>
    <property type="evidence" value="ECO:0007669"/>
    <property type="project" value="TreeGrafter"/>
</dbReference>
<feature type="non-terminal residue" evidence="17">
    <location>
        <position position="1"/>
    </location>
</feature>
<evidence type="ECO:0000256" key="6">
    <source>
        <dbReference type="ARBA" id="ARBA00022989"/>
    </source>
</evidence>
<evidence type="ECO:0000256" key="13">
    <source>
        <dbReference type="SAM" id="Coils"/>
    </source>
</evidence>
<accession>A0A851XK98</accession>
<evidence type="ECO:0000256" key="4">
    <source>
        <dbReference type="ARBA" id="ARBA00022692"/>
    </source>
</evidence>
<evidence type="ECO:0000256" key="8">
    <source>
        <dbReference type="ARBA" id="ARBA00023125"/>
    </source>
</evidence>
<proteinExistence type="inferred from homology"/>
<evidence type="ECO:0000256" key="1">
    <source>
        <dbReference type="ARBA" id="ARBA00004123"/>
    </source>
</evidence>
<dbReference type="PANTHER" id="PTHR46164:SF1">
    <property type="entry name" value="CYCLIC AMP-DEPENDENT TRANSCRIPTION FACTOR ATF-6 ALPHA"/>
    <property type="match status" value="1"/>
</dbReference>
<dbReference type="PANTHER" id="PTHR46164">
    <property type="entry name" value="ATF6, ISOFORM C"/>
    <property type="match status" value="1"/>
</dbReference>
<dbReference type="GO" id="GO:0005634">
    <property type="term" value="C:nucleus"/>
    <property type="evidence" value="ECO:0007669"/>
    <property type="project" value="UniProtKB-SubCell"/>
</dbReference>
<dbReference type="GO" id="GO:0030968">
    <property type="term" value="P:endoplasmic reticulum unfolded protein response"/>
    <property type="evidence" value="ECO:0007669"/>
    <property type="project" value="TreeGrafter"/>
</dbReference>
<comment type="subcellular location">
    <subcellularLocation>
        <location evidence="2">Endoplasmic reticulum membrane</location>
        <topology evidence="2">Single-pass membrane protein</topology>
    </subcellularLocation>
    <subcellularLocation>
        <location evidence="1">Nucleus</location>
    </subcellularLocation>
</comment>
<feature type="compositionally biased region" description="Polar residues" evidence="14">
    <location>
        <begin position="435"/>
        <end position="451"/>
    </location>
</feature>
<dbReference type="PROSITE" id="PS50217">
    <property type="entry name" value="BZIP"/>
    <property type="match status" value="1"/>
</dbReference>
<evidence type="ECO:0000256" key="3">
    <source>
        <dbReference type="ARBA" id="ARBA00009050"/>
    </source>
</evidence>
<feature type="transmembrane region" description="Helical" evidence="15">
    <location>
        <begin position="321"/>
        <end position="354"/>
    </location>
</feature>
<dbReference type="InterPro" id="IPR051882">
    <property type="entry name" value="ATF_bZIP_TF"/>
</dbReference>
<feature type="domain" description="BZIP" evidence="16">
    <location>
        <begin position="246"/>
        <end position="309"/>
    </location>
</feature>
<evidence type="ECO:0000256" key="5">
    <source>
        <dbReference type="ARBA" id="ARBA00022824"/>
    </source>
</evidence>
<keyword evidence="12" id="KW-0539">Nucleus</keyword>
<dbReference type="CDD" id="cd14700">
    <property type="entry name" value="bZIP_ATF6"/>
    <property type="match status" value="1"/>
</dbReference>
<feature type="region of interest" description="Disordered" evidence="14">
    <location>
        <begin position="35"/>
        <end position="119"/>
    </location>
</feature>
<keyword evidence="5" id="KW-0256">Endoplasmic reticulum</keyword>
<dbReference type="PROSITE" id="PS00036">
    <property type="entry name" value="BZIP_BASIC"/>
    <property type="match status" value="1"/>
</dbReference>
<organism evidence="17 18">
    <name type="scientific">Eolophus roseicapilla</name>
    <name type="common">Galah cockatoo</name>
    <name type="synonym">Cacatua roseicapilla</name>
    <dbReference type="NCBI Taxonomy" id="176039"/>
    <lineage>
        <taxon>Eukaryota</taxon>
        <taxon>Metazoa</taxon>
        <taxon>Chordata</taxon>
        <taxon>Craniata</taxon>
        <taxon>Vertebrata</taxon>
        <taxon>Euteleostomi</taxon>
        <taxon>Archelosauria</taxon>
        <taxon>Archosauria</taxon>
        <taxon>Dinosauria</taxon>
        <taxon>Saurischia</taxon>
        <taxon>Theropoda</taxon>
        <taxon>Coelurosauria</taxon>
        <taxon>Aves</taxon>
        <taxon>Neognathae</taxon>
        <taxon>Neoaves</taxon>
        <taxon>Telluraves</taxon>
        <taxon>Australaves</taxon>
        <taxon>Psittaciformes</taxon>
        <taxon>Cacatuidae</taxon>
        <taxon>Eolophus</taxon>
    </lineage>
</organism>
<keyword evidence="11" id="KW-0834">Unfolded protein response</keyword>
<evidence type="ECO:0000256" key="2">
    <source>
        <dbReference type="ARBA" id="ARBA00004389"/>
    </source>
</evidence>
<comment type="similarity">
    <text evidence="3">Belongs to the bZIP family. ATF subfamily.</text>
</comment>
<keyword evidence="13" id="KW-0175">Coiled coil</keyword>
<keyword evidence="9 15" id="KW-0472">Membrane</keyword>
<dbReference type="InterPro" id="IPR046347">
    <property type="entry name" value="bZIP_sf"/>
</dbReference>
<evidence type="ECO:0000256" key="11">
    <source>
        <dbReference type="ARBA" id="ARBA00023230"/>
    </source>
</evidence>
<keyword evidence="8" id="KW-0238">DNA-binding</keyword>
<evidence type="ECO:0000259" key="16">
    <source>
        <dbReference type="PROSITE" id="PS50217"/>
    </source>
</evidence>
<dbReference type="Proteomes" id="UP000637704">
    <property type="component" value="Unassembled WGS sequence"/>
</dbReference>
<gene>
    <name evidence="17" type="primary">Atf6</name>
    <name evidence="17" type="ORF">EOLROS_R12013</name>
</gene>
<feature type="coiled-coil region" evidence="13">
    <location>
        <begin position="271"/>
        <end position="305"/>
    </location>
</feature>
<dbReference type="Gene3D" id="1.20.5.170">
    <property type="match status" value="1"/>
</dbReference>
<evidence type="ECO:0000256" key="9">
    <source>
        <dbReference type="ARBA" id="ARBA00023136"/>
    </source>
</evidence>
<keyword evidence="6 15" id="KW-1133">Transmembrane helix</keyword>
<dbReference type="AlphaFoldDB" id="A0A851XK98"/>
<dbReference type="InterPro" id="IPR004827">
    <property type="entry name" value="bZIP"/>
</dbReference>
<name>A0A851XK98_EOLRO</name>
<keyword evidence="7" id="KW-0805">Transcription regulation</keyword>
<evidence type="ECO:0000256" key="10">
    <source>
        <dbReference type="ARBA" id="ARBA00023163"/>
    </source>
</evidence>
<comment type="caution">
    <text evidence="17">The sequence shown here is derived from an EMBL/GenBank/DDBJ whole genome shotgun (WGS) entry which is preliminary data.</text>
</comment>
<dbReference type="EMBL" id="WBNI01000233">
    <property type="protein sequence ID" value="NXD65995.1"/>
    <property type="molecule type" value="Genomic_DNA"/>
</dbReference>
<keyword evidence="18" id="KW-1185">Reference proteome</keyword>
<feature type="non-terminal residue" evidence="17">
    <location>
        <position position="604"/>
    </location>
</feature>
<keyword evidence="4 15" id="KW-0812">Transmembrane</keyword>
<evidence type="ECO:0000313" key="18">
    <source>
        <dbReference type="Proteomes" id="UP000637704"/>
    </source>
</evidence>
<protein>
    <submittedName>
        <fullName evidence="17">ATF6A factor</fullName>
    </submittedName>
</protein>
<keyword evidence="10" id="KW-0804">Transcription</keyword>